<dbReference type="InterPro" id="IPR006015">
    <property type="entry name" value="Universal_stress_UspA"/>
</dbReference>
<evidence type="ECO:0000313" key="3">
    <source>
        <dbReference type="EMBL" id="OVE83052.1"/>
    </source>
</evidence>
<accession>A0A202E474</accession>
<dbReference type="PANTHER" id="PTHR46268:SF24">
    <property type="entry name" value="UNIVERSAL STRESS PROTEIN"/>
    <property type="match status" value="1"/>
</dbReference>
<organism evidence="3 4">
    <name type="scientific">Natronolimnobius baerhuensis</name>
    <dbReference type="NCBI Taxonomy" id="253108"/>
    <lineage>
        <taxon>Archaea</taxon>
        <taxon>Methanobacteriati</taxon>
        <taxon>Methanobacteriota</taxon>
        <taxon>Stenosarchaea group</taxon>
        <taxon>Halobacteria</taxon>
        <taxon>Halobacteriales</taxon>
        <taxon>Natrialbaceae</taxon>
        <taxon>Natronolimnobius</taxon>
    </lineage>
</organism>
<proteinExistence type="inferred from homology"/>
<dbReference type="InterPro" id="IPR014729">
    <property type="entry name" value="Rossmann-like_a/b/a_fold"/>
</dbReference>
<dbReference type="EMBL" id="MWPH01000004">
    <property type="protein sequence ID" value="OVE83052.1"/>
    <property type="molecule type" value="Genomic_DNA"/>
</dbReference>
<evidence type="ECO:0000256" key="1">
    <source>
        <dbReference type="ARBA" id="ARBA00008791"/>
    </source>
</evidence>
<sequence>MSEQILVPFDGSPQARAALEYSFETFPEATVTALYVVPVPEGYWAAFGDGETITPVIAEATQNGEAILEDAATVAATHDRDLETDHVTGEPHNEIIAYADDGGYDTIVMGSHGRDGISRILLGSVAEAVVRRSPVPVVVVR</sequence>
<protein>
    <submittedName>
        <fullName evidence="3">Universal stress protein UspA</fullName>
    </submittedName>
</protein>
<comment type="caution">
    <text evidence="3">The sequence shown here is derived from an EMBL/GenBank/DDBJ whole genome shotgun (WGS) entry which is preliminary data.</text>
</comment>
<dbReference type="SUPFAM" id="SSF52402">
    <property type="entry name" value="Adenine nucleotide alpha hydrolases-like"/>
    <property type="match status" value="1"/>
</dbReference>
<dbReference type="CDD" id="cd00293">
    <property type="entry name" value="USP-like"/>
    <property type="match status" value="1"/>
</dbReference>
<name>A0A202E474_9EURY</name>
<dbReference type="AlphaFoldDB" id="A0A202E474"/>
<reference evidence="3 4" key="1">
    <citation type="submission" date="2017-02" db="EMBL/GenBank/DDBJ databases">
        <title>Natronthermophilus aegyptiacus gen. nov.,sp. nov., an aerobic, extremely halophilic alkalithermophilic archaeon isolated from the athalassohaline Wadi An Natrun, Egypt.</title>
        <authorList>
            <person name="Zhao B."/>
        </authorList>
    </citation>
    <scope>NUCLEOTIDE SEQUENCE [LARGE SCALE GENOMIC DNA]</scope>
    <source>
        <strain evidence="3 4">CGMCC 1.3597</strain>
    </source>
</reference>
<evidence type="ECO:0000313" key="4">
    <source>
        <dbReference type="Proteomes" id="UP000196084"/>
    </source>
</evidence>
<keyword evidence="4" id="KW-1185">Reference proteome</keyword>
<gene>
    <name evidence="3" type="ORF">B2G88_16680</name>
</gene>
<evidence type="ECO:0000259" key="2">
    <source>
        <dbReference type="Pfam" id="PF00582"/>
    </source>
</evidence>
<dbReference type="Pfam" id="PF00582">
    <property type="entry name" value="Usp"/>
    <property type="match status" value="1"/>
</dbReference>
<dbReference type="RefSeq" id="WP_054861868.1">
    <property type="nucleotide sequence ID" value="NZ_MWPH01000004.1"/>
</dbReference>
<dbReference type="InterPro" id="IPR006016">
    <property type="entry name" value="UspA"/>
</dbReference>
<feature type="domain" description="UspA" evidence="2">
    <location>
        <begin position="1"/>
        <end position="141"/>
    </location>
</feature>
<dbReference type="PRINTS" id="PR01438">
    <property type="entry name" value="UNVRSLSTRESS"/>
</dbReference>
<dbReference type="PANTHER" id="PTHR46268">
    <property type="entry name" value="STRESS RESPONSE PROTEIN NHAX"/>
    <property type="match status" value="1"/>
</dbReference>
<dbReference type="OrthoDB" id="105697at2157"/>
<comment type="similarity">
    <text evidence="1">Belongs to the universal stress protein A family.</text>
</comment>
<dbReference type="Gene3D" id="3.40.50.620">
    <property type="entry name" value="HUPs"/>
    <property type="match status" value="1"/>
</dbReference>
<dbReference type="Proteomes" id="UP000196084">
    <property type="component" value="Unassembled WGS sequence"/>
</dbReference>